<feature type="compositionally biased region" description="Low complexity" evidence="1">
    <location>
        <begin position="192"/>
        <end position="209"/>
    </location>
</feature>
<dbReference type="InterPro" id="IPR032675">
    <property type="entry name" value="LRR_dom_sf"/>
</dbReference>
<dbReference type="EMBL" id="GIBP01005718">
    <property type="protein sequence ID" value="NDV34687.1"/>
    <property type="molecule type" value="Transcribed_RNA"/>
</dbReference>
<feature type="compositionally biased region" description="Polar residues" evidence="1">
    <location>
        <begin position="215"/>
        <end position="224"/>
    </location>
</feature>
<proteinExistence type="predicted"/>
<dbReference type="Gene3D" id="3.80.10.10">
    <property type="entry name" value="Ribonuclease Inhibitor"/>
    <property type="match status" value="1"/>
</dbReference>
<sequence>MILDGNLISAHVKFPPIGTLHTLWLNSNEIDNTAVLLDHLVEVCPNLQDLSLLKNPACLNYFSGGTPAEYRDYRLYIINRMTNLRILDGSPIKQEEYAQSAKLYGSVKHSRTPTTLNPTGQSSSKTFQETEEVSVPLTGPSSPPPAPQAPPPPPSSSRAPPPPPPPQPSSKPPSKSSKTPPTTPKSPSRETLLLSKSNPKSKSSTSILSAPPPSSTSNNKTNTIKDIYVPEFSFPPKKT</sequence>
<dbReference type="InterPro" id="IPR043313">
    <property type="entry name" value="LRMDA"/>
</dbReference>
<evidence type="ECO:0000313" key="2">
    <source>
        <dbReference type="EMBL" id="NDV34687.1"/>
    </source>
</evidence>
<protein>
    <recommendedName>
        <fullName evidence="3">U2A'/phosphoprotein 32 family A C-terminal domain-containing protein</fullName>
    </recommendedName>
</protein>
<accession>A0A6B2LCW4</accession>
<organism evidence="2">
    <name type="scientific">Arcella intermedia</name>
    <dbReference type="NCBI Taxonomy" id="1963864"/>
    <lineage>
        <taxon>Eukaryota</taxon>
        <taxon>Amoebozoa</taxon>
        <taxon>Tubulinea</taxon>
        <taxon>Elardia</taxon>
        <taxon>Arcellinida</taxon>
        <taxon>Sphaerothecina</taxon>
        <taxon>Arcellidae</taxon>
        <taxon>Arcella</taxon>
    </lineage>
</organism>
<dbReference type="PANTHER" id="PTHR46282:SF1">
    <property type="entry name" value="LEUCINE-RICH REPEAT-CONTAINING PROTEIN 72-LIKE"/>
    <property type="match status" value="1"/>
</dbReference>
<evidence type="ECO:0008006" key="3">
    <source>
        <dbReference type="Google" id="ProtNLM"/>
    </source>
</evidence>
<reference evidence="2" key="1">
    <citation type="journal article" date="2020" name="J. Eukaryot. Microbiol.">
        <title>De novo Sequencing, Assembly and Annotation of the Transcriptome for the Free-Living Testate Amoeba Arcella intermedia.</title>
        <authorList>
            <person name="Ribeiro G.M."/>
            <person name="Porfirio-Sousa A.L."/>
            <person name="Maurer-Alcala X.X."/>
            <person name="Katz L.A."/>
            <person name="Lahr D.J.G."/>
        </authorList>
    </citation>
    <scope>NUCLEOTIDE SEQUENCE</scope>
</reference>
<name>A0A6B2LCW4_9EUKA</name>
<dbReference type="SUPFAM" id="SSF52058">
    <property type="entry name" value="L domain-like"/>
    <property type="match status" value="1"/>
</dbReference>
<feature type="region of interest" description="Disordered" evidence="1">
    <location>
        <begin position="108"/>
        <end position="239"/>
    </location>
</feature>
<feature type="compositionally biased region" description="Polar residues" evidence="1">
    <location>
        <begin position="112"/>
        <end position="127"/>
    </location>
</feature>
<dbReference type="PANTHER" id="PTHR46282">
    <property type="entry name" value="LEUCINE-RICH MELANOCYTE DIFFERENTIATION-ASSOCIATED PROTEIN"/>
    <property type="match status" value="1"/>
</dbReference>
<evidence type="ECO:0000256" key="1">
    <source>
        <dbReference type="SAM" id="MobiDB-lite"/>
    </source>
</evidence>
<feature type="compositionally biased region" description="Pro residues" evidence="1">
    <location>
        <begin position="141"/>
        <end position="171"/>
    </location>
</feature>
<dbReference type="AlphaFoldDB" id="A0A6B2LCW4"/>